<feature type="transmembrane region" description="Helical" evidence="12">
    <location>
        <begin position="62"/>
        <end position="80"/>
    </location>
</feature>
<dbReference type="EMBL" id="JBGCUO010000001">
    <property type="protein sequence ID" value="MEY1662212.1"/>
    <property type="molecule type" value="Genomic_DNA"/>
</dbReference>
<evidence type="ECO:0000256" key="1">
    <source>
        <dbReference type="ARBA" id="ARBA00004651"/>
    </source>
</evidence>
<dbReference type="Proteomes" id="UP001562065">
    <property type="component" value="Unassembled WGS sequence"/>
</dbReference>
<dbReference type="RefSeq" id="WP_369455451.1">
    <property type="nucleotide sequence ID" value="NZ_JBGCUO010000001.1"/>
</dbReference>
<keyword evidence="9 12" id="KW-1133">Transmembrane helix</keyword>
<evidence type="ECO:0000256" key="5">
    <source>
        <dbReference type="ARBA" id="ARBA00022617"/>
    </source>
</evidence>
<evidence type="ECO:0000256" key="11">
    <source>
        <dbReference type="ARBA" id="ARBA00023136"/>
    </source>
</evidence>
<accession>A0ABV4AI29</accession>
<evidence type="ECO:0000256" key="9">
    <source>
        <dbReference type="ARBA" id="ARBA00022989"/>
    </source>
</evidence>
<evidence type="ECO:0000256" key="12">
    <source>
        <dbReference type="SAM" id="Phobius"/>
    </source>
</evidence>
<comment type="caution">
    <text evidence="13">The sequence shown here is derived from an EMBL/GenBank/DDBJ whole genome shotgun (WGS) entry which is preliminary data.</text>
</comment>
<keyword evidence="5" id="KW-0349">Heme</keyword>
<evidence type="ECO:0000256" key="4">
    <source>
        <dbReference type="ARBA" id="ARBA00022475"/>
    </source>
</evidence>
<evidence type="ECO:0000256" key="7">
    <source>
        <dbReference type="ARBA" id="ARBA00022723"/>
    </source>
</evidence>
<dbReference type="NCBIfam" id="TIGR00203">
    <property type="entry name" value="cydB"/>
    <property type="match status" value="1"/>
</dbReference>
<feature type="transmembrane region" description="Helical" evidence="12">
    <location>
        <begin position="162"/>
        <end position="183"/>
    </location>
</feature>
<evidence type="ECO:0000256" key="3">
    <source>
        <dbReference type="ARBA" id="ARBA00022448"/>
    </source>
</evidence>
<reference evidence="13 14" key="1">
    <citation type="submission" date="2024-07" db="EMBL/GenBank/DDBJ databases">
        <authorList>
            <person name="Ren Q."/>
        </authorList>
    </citation>
    <scope>NUCLEOTIDE SEQUENCE [LARGE SCALE GENOMIC DNA]</scope>
    <source>
        <strain evidence="13 14">REN37</strain>
    </source>
</reference>
<keyword evidence="4" id="KW-1003">Cell membrane</keyword>
<gene>
    <name evidence="13" type="primary">cydB</name>
    <name evidence="13" type="ORF">AB5I84_08635</name>
</gene>
<dbReference type="PANTHER" id="PTHR43141:SF5">
    <property type="entry name" value="CYTOCHROME BD-I UBIQUINOL OXIDASE SUBUNIT 2"/>
    <property type="match status" value="1"/>
</dbReference>
<comment type="similarity">
    <text evidence="2">Belongs to the cytochrome ubiquinol oxidase subunit 2 family.</text>
</comment>
<dbReference type="PANTHER" id="PTHR43141">
    <property type="entry name" value="CYTOCHROME BD2 SUBUNIT II"/>
    <property type="match status" value="1"/>
</dbReference>
<feature type="transmembrane region" description="Helical" evidence="12">
    <location>
        <begin position="12"/>
        <end position="41"/>
    </location>
</feature>
<dbReference type="PIRSF" id="PIRSF000267">
    <property type="entry name" value="Cyt_oxidse_sub2"/>
    <property type="match status" value="1"/>
</dbReference>
<keyword evidence="14" id="KW-1185">Reference proteome</keyword>
<keyword evidence="3" id="KW-0813">Transport</keyword>
<organism evidence="13 14">
    <name type="scientific">Isoalcanivorax beigongshangi</name>
    <dbReference type="NCBI Taxonomy" id="3238810"/>
    <lineage>
        <taxon>Bacteria</taxon>
        <taxon>Pseudomonadati</taxon>
        <taxon>Pseudomonadota</taxon>
        <taxon>Gammaproteobacteria</taxon>
        <taxon>Oceanospirillales</taxon>
        <taxon>Alcanivoracaceae</taxon>
        <taxon>Isoalcanivorax</taxon>
    </lineage>
</organism>
<dbReference type="InterPro" id="IPR003317">
    <property type="entry name" value="Cyt-d_oxidase_su2"/>
</dbReference>
<keyword evidence="10" id="KW-0408">Iron</keyword>
<feature type="transmembrane region" description="Helical" evidence="12">
    <location>
        <begin position="123"/>
        <end position="142"/>
    </location>
</feature>
<feature type="transmembrane region" description="Helical" evidence="12">
    <location>
        <begin position="86"/>
        <end position="103"/>
    </location>
</feature>
<evidence type="ECO:0000313" key="13">
    <source>
        <dbReference type="EMBL" id="MEY1662212.1"/>
    </source>
</evidence>
<feature type="transmembrane region" description="Helical" evidence="12">
    <location>
        <begin position="204"/>
        <end position="224"/>
    </location>
</feature>
<evidence type="ECO:0000256" key="8">
    <source>
        <dbReference type="ARBA" id="ARBA00022982"/>
    </source>
</evidence>
<keyword evidence="11 12" id="KW-0472">Membrane</keyword>
<dbReference type="Pfam" id="PF02322">
    <property type="entry name" value="Cyt_bd_oxida_II"/>
    <property type="match status" value="1"/>
</dbReference>
<proteinExistence type="inferred from homology"/>
<keyword evidence="7" id="KW-0479">Metal-binding</keyword>
<evidence type="ECO:0000256" key="2">
    <source>
        <dbReference type="ARBA" id="ARBA00007543"/>
    </source>
</evidence>
<protein>
    <submittedName>
        <fullName evidence="13">Cytochrome d ubiquinol oxidase subunit II</fullName>
    </submittedName>
</protein>
<feature type="transmembrane region" description="Helical" evidence="12">
    <location>
        <begin position="335"/>
        <end position="359"/>
    </location>
</feature>
<comment type="subcellular location">
    <subcellularLocation>
        <location evidence="1">Cell membrane</location>
        <topology evidence="1">Multi-pass membrane protein</topology>
    </subcellularLocation>
</comment>
<keyword evidence="8" id="KW-0249">Electron transport</keyword>
<evidence type="ECO:0000256" key="6">
    <source>
        <dbReference type="ARBA" id="ARBA00022692"/>
    </source>
</evidence>
<keyword evidence="6 12" id="KW-0812">Transmembrane</keyword>
<name>A0ABV4AI29_9GAMM</name>
<evidence type="ECO:0000313" key="14">
    <source>
        <dbReference type="Proteomes" id="UP001562065"/>
    </source>
</evidence>
<evidence type="ECO:0000256" key="10">
    <source>
        <dbReference type="ARBA" id="ARBA00023004"/>
    </source>
</evidence>
<feature type="transmembrane region" description="Helical" evidence="12">
    <location>
        <begin position="297"/>
        <end position="315"/>
    </location>
</feature>
<feature type="transmembrane region" description="Helical" evidence="12">
    <location>
        <begin position="264"/>
        <end position="285"/>
    </location>
</feature>
<sequence length="376" mass="41166">MLLDYETLRVIWWALIGILLIGFALTDGFDMGVAALLPAVARNDGQRRQVINTVGPVWEGNQVWLILGGGAIFAAWPALYAVTFSGFYLAMILVLSAFILRPVAFKFRSKRPDAAWRARWDAVLCYAGVLPPLIFGVALGNVLQGVPFHFDTDLRPFYTGSFFGLLNPFALLCGLVALSMLVMHGATYLQLKADGEPMERARRYGVAAAVAVIVLFAAGGIWIANMDGYQLLTTMDPHGPSNPLRKEMTLTAGYWLQNFRDMPLLWLAPAAGLLGALLAAVGLATRRGAWSFIGSKLSVTGIIATVGVTMFPVILPSSTHPAHSLMVWDSSSSHTTLWIMLICTAIFLPIVLFYTAWVYKVLWGRVSESDVTKDMY</sequence>